<feature type="chain" id="PRO_5043729683" evidence="2">
    <location>
        <begin position="29"/>
        <end position="106"/>
    </location>
</feature>
<reference evidence="3 4" key="1">
    <citation type="submission" date="2024-04" db="EMBL/GenBank/DDBJ databases">
        <authorList>
            <person name="Rising A."/>
            <person name="Reimegard J."/>
            <person name="Sonavane S."/>
            <person name="Akerstrom W."/>
            <person name="Nylinder S."/>
            <person name="Hedman E."/>
            <person name="Kallberg Y."/>
        </authorList>
    </citation>
    <scope>NUCLEOTIDE SEQUENCE [LARGE SCALE GENOMIC DNA]</scope>
</reference>
<keyword evidence="1" id="KW-0472">Membrane</keyword>
<comment type="caution">
    <text evidence="3">The sequence shown here is derived from an EMBL/GenBank/DDBJ whole genome shotgun (WGS) entry which is preliminary data.</text>
</comment>
<name>A0AAV2B1P3_9ARAC</name>
<evidence type="ECO:0000313" key="3">
    <source>
        <dbReference type="EMBL" id="CAL1290158.1"/>
    </source>
</evidence>
<evidence type="ECO:0000313" key="4">
    <source>
        <dbReference type="Proteomes" id="UP001497382"/>
    </source>
</evidence>
<keyword evidence="1" id="KW-1133">Transmembrane helix</keyword>
<gene>
    <name evidence="3" type="ORF">LARSCL_LOCUS16311</name>
</gene>
<proteinExistence type="predicted"/>
<keyword evidence="1" id="KW-0812">Transmembrane</keyword>
<feature type="transmembrane region" description="Helical" evidence="1">
    <location>
        <begin position="52"/>
        <end position="71"/>
    </location>
</feature>
<dbReference type="Proteomes" id="UP001497382">
    <property type="component" value="Unassembled WGS sequence"/>
</dbReference>
<keyword evidence="2" id="KW-0732">Signal</keyword>
<sequence>MALRRRVPKFEVVFLLLIVWSFMGTCFAARYERPIKAGSWKSLTGGFQNSSVLLIGWTAAFISGLIAIMASKDEIPNIAAFPFISVGGAVFYFACAAAMNIIFTKR</sequence>
<dbReference type="AlphaFoldDB" id="A0AAV2B1P3"/>
<protein>
    <submittedName>
        <fullName evidence="3">Uncharacterized protein</fullName>
    </submittedName>
</protein>
<feature type="signal peptide" evidence="2">
    <location>
        <begin position="1"/>
        <end position="28"/>
    </location>
</feature>
<organism evidence="3 4">
    <name type="scientific">Larinioides sclopetarius</name>
    <dbReference type="NCBI Taxonomy" id="280406"/>
    <lineage>
        <taxon>Eukaryota</taxon>
        <taxon>Metazoa</taxon>
        <taxon>Ecdysozoa</taxon>
        <taxon>Arthropoda</taxon>
        <taxon>Chelicerata</taxon>
        <taxon>Arachnida</taxon>
        <taxon>Araneae</taxon>
        <taxon>Araneomorphae</taxon>
        <taxon>Entelegynae</taxon>
        <taxon>Araneoidea</taxon>
        <taxon>Araneidae</taxon>
        <taxon>Larinioides</taxon>
    </lineage>
</organism>
<feature type="transmembrane region" description="Helical" evidence="1">
    <location>
        <begin position="78"/>
        <end position="103"/>
    </location>
</feature>
<dbReference type="EMBL" id="CAXIEN010000259">
    <property type="protein sequence ID" value="CAL1290158.1"/>
    <property type="molecule type" value="Genomic_DNA"/>
</dbReference>
<accession>A0AAV2B1P3</accession>
<keyword evidence="4" id="KW-1185">Reference proteome</keyword>
<evidence type="ECO:0000256" key="2">
    <source>
        <dbReference type="SAM" id="SignalP"/>
    </source>
</evidence>
<evidence type="ECO:0000256" key="1">
    <source>
        <dbReference type="SAM" id="Phobius"/>
    </source>
</evidence>